<gene>
    <name evidence="1" type="ORF">CfE428DRAFT_3774</name>
</gene>
<dbReference type="STRING" id="497964.CfE428DRAFT_3774"/>
<sequence>MSRQTDLRAFAEYWLRRPLTPADVVAVPSAAKLPAALREIYETFGGCAALTQPHNSLLLPSDMEIADGYSIFYAENQYLEYWSFKTEEAGADDPMVYQSIDSNQVFFGPRRKCSSPSGSRR</sequence>
<evidence type="ECO:0008006" key="3">
    <source>
        <dbReference type="Google" id="ProtNLM"/>
    </source>
</evidence>
<name>B4D4D6_9BACT</name>
<dbReference type="AlphaFoldDB" id="B4D4D6"/>
<dbReference type="RefSeq" id="WP_006981099.1">
    <property type="nucleotide sequence ID" value="NZ_ABVL01000011.1"/>
</dbReference>
<dbReference type="Proteomes" id="UP000005824">
    <property type="component" value="Unassembled WGS sequence"/>
</dbReference>
<comment type="caution">
    <text evidence="1">The sequence shown here is derived from an EMBL/GenBank/DDBJ whole genome shotgun (WGS) entry which is preliminary data.</text>
</comment>
<protein>
    <recommendedName>
        <fullName evidence="3">Knr4/Smi1-like domain-containing protein</fullName>
    </recommendedName>
</protein>
<reference evidence="1 2" key="1">
    <citation type="journal article" date="2011" name="J. Bacteriol.">
        <title>Genome sequence of Chthoniobacter flavus Ellin428, an aerobic heterotrophic soil bacterium.</title>
        <authorList>
            <person name="Kant R."/>
            <person name="van Passel M.W."/>
            <person name="Palva A."/>
            <person name="Lucas S."/>
            <person name="Lapidus A."/>
            <person name="Glavina Del Rio T."/>
            <person name="Dalin E."/>
            <person name="Tice H."/>
            <person name="Bruce D."/>
            <person name="Goodwin L."/>
            <person name="Pitluck S."/>
            <person name="Larimer F.W."/>
            <person name="Land M.L."/>
            <person name="Hauser L."/>
            <person name="Sangwan P."/>
            <person name="de Vos W.M."/>
            <person name="Janssen P.H."/>
            <person name="Smidt H."/>
        </authorList>
    </citation>
    <scope>NUCLEOTIDE SEQUENCE [LARGE SCALE GENOMIC DNA]</scope>
    <source>
        <strain evidence="1 2">Ellin428</strain>
    </source>
</reference>
<dbReference type="InParanoid" id="B4D4D6"/>
<evidence type="ECO:0000313" key="2">
    <source>
        <dbReference type="Proteomes" id="UP000005824"/>
    </source>
</evidence>
<evidence type="ECO:0000313" key="1">
    <source>
        <dbReference type="EMBL" id="EDY18737.1"/>
    </source>
</evidence>
<accession>B4D4D6</accession>
<organism evidence="1 2">
    <name type="scientific">Chthoniobacter flavus Ellin428</name>
    <dbReference type="NCBI Taxonomy" id="497964"/>
    <lineage>
        <taxon>Bacteria</taxon>
        <taxon>Pseudomonadati</taxon>
        <taxon>Verrucomicrobiota</taxon>
        <taxon>Spartobacteria</taxon>
        <taxon>Chthoniobacterales</taxon>
        <taxon>Chthoniobacteraceae</taxon>
        <taxon>Chthoniobacter</taxon>
    </lineage>
</organism>
<proteinExistence type="predicted"/>
<dbReference type="EMBL" id="ABVL01000011">
    <property type="protein sequence ID" value="EDY18737.1"/>
    <property type="molecule type" value="Genomic_DNA"/>
</dbReference>
<keyword evidence="2" id="KW-1185">Reference proteome</keyword>